<feature type="region of interest" description="Disordered" evidence="11">
    <location>
        <begin position="805"/>
        <end position="881"/>
    </location>
</feature>
<dbReference type="GO" id="GO:0003723">
    <property type="term" value="F:RNA binding"/>
    <property type="evidence" value="ECO:0007669"/>
    <property type="project" value="TreeGrafter"/>
</dbReference>
<evidence type="ECO:0000259" key="12">
    <source>
        <dbReference type="PROSITE" id="PS51434"/>
    </source>
</evidence>
<feature type="region of interest" description="Disordered" evidence="11">
    <location>
        <begin position="245"/>
        <end position="264"/>
    </location>
</feature>
<accession>A0A4U7KPW9</accession>
<dbReference type="Pfam" id="PF13634">
    <property type="entry name" value="Nucleoporin_FG"/>
    <property type="match status" value="6"/>
</dbReference>
<dbReference type="InterPro" id="IPR036903">
    <property type="entry name" value="Nup98_auto-Pept-S59_dom_sf"/>
</dbReference>
<dbReference type="GO" id="GO:0017056">
    <property type="term" value="F:structural constituent of nuclear pore"/>
    <property type="evidence" value="ECO:0007669"/>
    <property type="project" value="InterPro"/>
</dbReference>
<dbReference type="InterPro" id="IPR021967">
    <property type="entry name" value="Nup98_C"/>
</dbReference>
<comment type="subcellular location">
    <subcellularLocation>
        <location evidence="1">Nucleus</location>
        <location evidence="1">Nuclear pore complex</location>
    </subcellularLocation>
</comment>
<feature type="compositionally biased region" description="Gly residues" evidence="11">
    <location>
        <begin position="1"/>
        <end position="11"/>
    </location>
</feature>
<keyword evidence="5" id="KW-0068">Autocatalytic cleavage</keyword>
<dbReference type="GO" id="GO:0051028">
    <property type="term" value="P:mRNA transport"/>
    <property type="evidence" value="ECO:0007669"/>
    <property type="project" value="UniProtKB-KW"/>
</dbReference>
<dbReference type="FunFam" id="3.30.1610.10:FF:000003">
    <property type="entry name" value="Nucleoporin SONB, putative"/>
    <property type="match status" value="1"/>
</dbReference>
<feature type="region of interest" description="Disordered" evidence="11">
    <location>
        <begin position="269"/>
        <end position="433"/>
    </location>
</feature>
<dbReference type="KEGG" id="sgra:EX895_004553"/>
<keyword evidence="8" id="KW-0811">Translocation</keyword>
<evidence type="ECO:0000256" key="3">
    <source>
        <dbReference type="ARBA" id="ARBA00022448"/>
    </source>
</evidence>
<feature type="region of interest" description="Disordered" evidence="11">
    <location>
        <begin position="754"/>
        <end position="776"/>
    </location>
</feature>
<feature type="compositionally biased region" description="Low complexity" evidence="11">
    <location>
        <begin position="754"/>
        <end position="768"/>
    </location>
</feature>
<feature type="compositionally biased region" description="Low complexity" evidence="11">
    <location>
        <begin position="646"/>
        <end position="657"/>
    </location>
</feature>
<feature type="compositionally biased region" description="Low complexity" evidence="11">
    <location>
        <begin position="553"/>
        <end position="568"/>
    </location>
</feature>
<feature type="region of interest" description="Disordered" evidence="11">
    <location>
        <begin position="1014"/>
        <end position="1050"/>
    </location>
</feature>
<evidence type="ECO:0000256" key="10">
    <source>
        <dbReference type="ARBA" id="ARBA00023242"/>
    </source>
</evidence>
<gene>
    <name evidence="13" type="ORF">EX895_004553</name>
</gene>
<evidence type="ECO:0000256" key="6">
    <source>
        <dbReference type="ARBA" id="ARBA00022816"/>
    </source>
</evidence>
<keyword evidence="7" id="KW-0653">Protein transport</keyword>
<dbReference type="Proteomes" id="UP000306050">
    <property type="component" value="Chromosome SGRAM_4"/>
</dbReference>
<comment type="caution">
    <text evidence="13">The sequence shown here is derived from an EMBL/GenBank/DDBJ whole genome shotgun (WGS) entry which is preliminary data.</text>
</comment>
<keyword evidence="6" id="KW-0509">mRNA transport</keyword>
<feature type="compositionally biased region" description="Low complexity" evidence="11">
    <location>
        <begin position="12"/>
        <end position="45"/>
    </location>
</feature>
<dbReference type="Pfam" id="PF04096">
    <property type="entry name" value="Nucleoporin2"/>
    <property type="match status" value="1"/>
</dbReference>
<feature type="compositionally biased region" description="Low complexity" evidence="11">
    <location>
        <begin position="299"/>
        <end position="340"/>
    </location>
</feature>
<dbReference type="RefSeq" id="XP_029738389.1">
    <property type="nucleotide sequence ID" value="XM_029885147.1"/>
</dbReference>
<feature type="region of interest" description="Disordered" evidence="11">
    <location>
        <begin position="1409"/>
        <end position="1449"/>
    </location>
</feature>
<dbReference type="GeneID" id="40727448"/>
<dbReference type="InterPro" id="IPR007230">
    <property type="entry name" value="Nup98_auto-Pept-S59_dom"/>
</dbReference>
<dbReference type="GO" id="GO:0006405">
    <property type="term" value="P:RNA export from nucleus"/>
    <property type="evidence" value="ECO:0007669"/>
    <property type="project" value="TreeGrafter"/>
</dbReference>
<feature type="region of interest" description="Disordered" evidence="11">
    <location>
        <begin position="1220"/>
        <end position="1354"/>
    </location>
</feature>
<feature type="compositionally biased region" description="Low complexity" evidence="11">
    <location>
        <begin position="1032"/>
        <end position="1048"/>
    </location>
</feature>
<keyword evidence="4" id="KW-0677">Repeat</keyword>
<dbReference type="Gene3D" id="1.10.10.2360">
    <property type="match status" value="1"/>
</dbReference>
<keyword evidence="10" id="KW-0539">Nucleus</keyword>
<dbReference type="SUPFAM" id="SSF82215">
    <property type="entry name" value="C-terminal autoproteolytic domain of nucleoporin nup98"/>
    <property type="match status" value="1"/>
</dbReference>
<organism evidence="13 14">
    <name type="scientific">Sporisorium graminicola</name>
    <dbReference type="NCBI Taxonomy" id="280036"/>
    <lineage>
        <taxon>Eukaryota</taxon>
        <taxon>Fungi</taxon>
        <taxon>Dikarya</taxon>
        <taxon>Basidiomycota</taxon>
        <taxon>Ustilaginomycotina</taxon>
        <taxon>Ustilaginomycetes</taxon>
        <taxon>Ustilaginales</taxon>
        <taxon>Ustilaginaceae</taxon>
        <taxon>Sporisorium</taxon>
    </lineage>
</organism>
<keyword evidence="9" id="KW-0906">Nuclear pore complex</keyword>
<dbReference type="GO" id="GO:0006606">
    <property type="term" value="P:protein import into nucleus"/>
    <property type="evidence" value="ECO:0007669"/>
    <property type="project" value="TreeGrafter"/>
</dbReference>
<dbReference type="GO" id="GO:0000973">
    <property type="term" value="P:post-transcriptional tethering of RNA polymerase II gene DNA at nuclear periphery"/>
    <property type="evidence" value="ECO:0007669"/>
    <property type="project" value="TreeGrafter"/>
</dbReference>
<feature type="compositionally biased region" description="Acidic residues" evidence="11">
    <location>
        <begin position="1299"/>
        <end position="1308"/>
    </location>
</feature>
<evidence type="ECO:0000313" key="14">
    <source>
        <dbReference type="Proteomes" id="UP000306050"/>
    </source>
</evidence>
<feature type="region of interest" description="Disordered" evidence="11">
    <location>
        <begin position="1"/>
        <end position="90"/>
    </location>
</feature>
<evidence type="ECO:0000256" key="11">
    <source>
        <dbReference type="SAM" id="MobiDB-lite"/>
    </source>
</evidence>
<dbReference type="PANTHER" id="PTHR23198">
    <property type="entry name" value="NUCLEOPORIN"/>
    <property type="match status" value="1"/>
</dbReference>
<feature type="compositionally biased region" description="Low complexity" evidence="11">
    <location>
        <begin position="349"/>
        <end position="377"/>
    </location>
</feature>
<evidence type="ECO:0000256" key="4">
    <source>
        <dbReference type="ARBA" id="ARBA00022737"/>
    </source>
</evidence>
<evidence type="ECO:0000256" key="1">
    <source>
        <dbReference type="ARBA" id="ARBA00004567"/>
    </source>
</evidence>
<dbReference type="InterPro" id="IPR025574">
    <property type="entry name" value="Nucleoporin_FG_rpt"/>
</dbReference>
<dbReference type="FunFam" id="1.10.10.2360:FF:000001">
    <property type="entry name" value="Nuclear pore complex protein Nup98-Nup96"/>
    <property type="match status" value="1"/>
</dbReference>
<sequence length="2223" mass="228245">MFGSSGFGGFGQQNNQQQQQQPQQPAGGLFGQPQQPTTPAQTGFGASTGFGSSGGFGAAQPAAQTGGGLFGQQPSQTQTPSFGGFGANNNNASTTGAFGARPAGATGFGGFGAPASTSGTSSFTFGSTPNQQQQQPAAGGFGASTFGSAAPATGGLFGQQQQQQPAAGGFGATGGAFGQPAAGAIPSQITQGTATVPYDPVREDLTPTEHIKDRKSWDVQQAINVMPAYSHYSIEELRLMDYQQGRSKGNAGPGATGAPSTGFGFGASNASTGAFGQPQQSSAGFGATPSTTASGGLFGQPQQQQQSGGLFGQQNNQQQAGGLFGAKPTTTGFGASTSSGGLFGQQQNQPQTGGLFGQQQQQQPSSSFSFGSQPQQPAASTGFTFGANNNNQQQQNKPAFGFGASTTQPAQTASTGFGFGANNNQQQPGQTGTGFGAGATGTTGGFSFGQKPATGGLFGAATSQPGQTAGATSTFGGFGANNNAATQNKPAFGFGAGGGFGATSGAGTGTTAAPAATGGIFGGAGSTQPSGGLFGSTNTAAGGAAGTTGGFSFGANNNQQANQQPGQTGATGGFGGSLFGAKPAGQTGAQPASGGLFGAAGTQTGQQGSTGFGAGASTGGGLFGSTANKPATGGFSFGAGGGSSLFGGNNQQNNQQQGAGGLGGGFGQTQNNTSGGLFGQSNQTSTGATGGGLFGGAGNTGGSSLFGNTGASNTGGGLFGSSTQNATGGGLFGGLGGAQNQQASGGLFGQLQQNQQQPGLLQNQQQQPTVQASLDANPYGTDSLFASNPINGAAGGSAANGASLPFNVAPKNKPPLTTPFRSSPRGANKINRLRGSTPGASGLGSSSFVREGTPGSFREGTPGAHARFGTPGRAGSPALFKGLSDEYSQPLSSQAFVSRPSAKRLVLDDAGENSFSASRIGRSGSVPHFDTGSSPAVGSLGASAFRSGTVQPGSASRVTFSPALEQRAESVRPGGGDLSFASSLPSRRGNFLGGASSSVVEDTPLKTVSAAAAKANVPRQGRDLESSFAAPSSTAAGTANNGSTASSGKVGEYFTEPSLAALRTANYNELAAVHNFIVGRKGVGQIEFLEPVDLTSIDDLNDIVGGIVQIRLKEVVVYPEEDDYDPRNPKDGAKRNFVPGIKAKQGTGLNVPARVSLEACWPTDRATREPIKDAEHPRVKQMINKLKNKPETEFVDFEPESGTWTFKVKHFSRYGLDDADEDEEAAASGDGEAKRAAAARGSSGNNAKRPASKRLASMTADEEDLSDQDASVVGGVFHLSDGDDDDDDDAPPPLRTLDDGDMDTDDDASQAAAAAAALSAAKRRQQRQWTPSSSATGRERGGSATPSRAMSTVGNAAEARRVQVMQASFFGQDDSKLASAAVVPAKSTGASLSQKKTLNLRPSAIAATASAQTPTKLAAAPVEPSNDRPVEAPRVQEEQQPAKKLRKLDVAQSEAVAADDEILDAGLSLGRSFRVGWGPDGVLVHNGRIVSGSATKTEVADAVASTTTSTLILEKVKLFKDAETAKQEADKAEKLLCVQLDHTNVELDEDGVPTAYTDFATRFRHFATSFEHKDRSFEASLWRLGVALFDEIELHVPEGAPTATADRIRNMRRKAALSDWLRHTVAGTVESEARSHVAASRRAALLFSYLSGNQVERAVNAALEAGDLRLATLIAQAGGDEEVRADISEQLLSWRKEGVDAHITRDHRRVYELLSGNVLVSKGTDSRTTKDPIDQVGDLPICEGLDWKRAFGMFLWYEAPYEAPLEHSFERYEAQVAPSASAGAGIAPPLPWYRESSSLGATRLRQLLQKHGGYDRDAMFELLKLYVDPAYGLEPALNACAFGASNVDARLPWHLYNLLSRVLQRRDFGDRIELGLAEEDGDDADMLDSKEAARSKQVQGNSARADTLASAYATQLELLGLWKWSAFVLLHLELSESREAAIKALLARNVTKLDDERDFLCGRLMVPESWLYEAKSYAARARDDRYGEYQLLLKAHNWTAAHNVAALHLAPEAIIRGDHELVSVLFSPFYLEVEGGDPADEIAGWADGAALYIDYVAASREIPSLAALFAEPETRQLALEKAERYAARLPTLAAGVNALLSYSSSSATCFTAETKAGERTHMVARTEIIAGITNLSRILVNIATATATTTTAAAAATGSAAVEPSVKAKLEAIGAGLLASGAVSGGGGGGRGERDGGWDPAALEVDSVQAAADDYLSSLVAIV</sequence>
<feature type="compositionally biased region" description="Gly residues" evidence="11">
    <location>
        <begin position="168"/>
        <end position="177"/>
    </location>
</feature>
<evidence type="ECO:0000256" key="9">
    <source>
        <dbReference type="ARBA" id="ARBA00023132"/>
    </source>
</evidence>
<dbReference type="GO" id="GO:0008139">
    <property type="term" value="F:nuclear localization sequence binding"/>
    <property type="evidence" value="ECO:0007669"/>
    <property type="project" value="TreeGrafter"/>
</dbReference>
<feature type="compositionally biased region" description="Gly residues" evidence="11">
    <location>
        <begin position="658"/>
        <end position="667"/>
    </location>
</feature>
<evidence type="ECO:0000256" key="2">
    <source>
        <dbReference type="ARBA" id="ARBA00008926"/>
    </source>
</evidence>
<dbReference type="EMBL" id="SRRM01000017">
    <property type="protein sequence ID" value="TKY86404.1"/>
    <property type="molecule type" value="Genomic_DNA"/>
</dbReference>
<dbReference type="Gene3D" id="3.30.1610.10">
    <property type="entry name" value="Peptidase S59, nucleoporin"/>
    <property type="match status" value="1"/>
</dbReference>
<feature type="region of interest" description="Disordered" evidence="11">
    <location>
        <begin position="644"/>
        <end position="695"/>
    </location>
</feature>
<feature type="compositionally biased region" description="Polar residues" evidence="11">
    <location>
        <begin position="1327"/>
        <end position="1336"/>
    </location>
</feature>
<evidence type="ECO:0000313" key="13">
    <source>
        <dbReference type="EMBL" id="TKY86404.1"/>
    </source>
</evidence>
<evidence type="ECO:0000256" key="7">
    <source>
        <dbReference type="ARBA" id="ARBA00022927"/>
    </source>
</evidence>
<comment type="similarity">
    <text evidence="2">Belongs to the nucleoporin GLFG family.</text>
</comment>
<name>A0A4U7KPW9_9BASI</name>
<feature type="compositionally biased region" description="Basic and acidic residues" evidence="11">
    <location>
        <begin position="1425"/>
        <end position="1441"/>
    </location>
</feature>
<dbReference type="Pfam" id="PF12110">
    <property type="entry name" value="Nup96"/>
    <property type="match status" value="1"/>
</dbReference>
<dbReference type="GO" id="GO:0034398">
    <property type="term" value="P:telomere tethering at nuclear periphery"/>
    <property type="evidence" value="ECO:0007669"/>
    <property type="project" value="TreeGrafter"/>
</dbReference>
<dbReference type="Gene3D" id="1.25.40.690">
    <property type="match status" value="1"/>
</dbReference>
<dbReference type="GO" id="GO:0044614">
    <property type="term" value="C:nuclear pore cytoplasmic filaments"/>
    <property type="evidence" value="ECO:0007669"/>
    <property type="project" value="TreeGrafter"/>
</dbReference>
<dbReference type="PANTHER" id="PTHR23198:SF6">
    <property type="entry name" value="NUCLEAR PORE COMPLEX PROTEIN NUP98-NUP96"/>
    <property type="match status" value="1"/>
</dbReference>
<evidence type="ECO:0000256" key="8">
    <source>
        <dbReference type="ARBA" id="ARBA00023010"/>
    </source>
</evidence>
<feature type="region of interest" description="Disordered" evidence="11">
    <location>
        <begin position="551"/>
        <end position="613"/>
    </location>
</feature>
<evidence type="ECO:0000256" key="5">
    <source>
        <dbReference type="ARBA" id="ARBA00022813"/>
    </source>
</evidence>
<feature type="compositionally biased region" description="Low complexity" evidence="11">
    <location>
        <begin position="119"/>
        <end position="167"/>
    </location>
</feature>
<dbReference type="OrthoDB" id="3797628at2759"/>
<reference evidence="13 14" key="1">
    <citation type="submission" date="2019-05" db="EMBL/GenBank/DDBJ databases">
        <title>Sporisorium graminicola CBS 10092 draft sequencing and annotation.</title>
        <authorList>
            <person name="Solano-Gonzalez S."/>
            <person name="Caddick M.X."/>
            <person name="Darby A."/>
        </authorList>
    </citation>
    <scope>NUCLEOTIDE SEQUENCE [LARGE SCALE GENOMIC DNA]</scope>
    <source>
        <strain evidence="13 14">CBS 10092</strain>
    </source>
</reference>
<keyword evidence="14" id="KW-1185">Reference proteome</keyword>
<feature type="compositionally biased region" description="Low complexity" evidence="11">
    <location>
        <begin position="1309"/>
        <end position="1320"/>
    </location>
</feature>
<dbReference type="PROSITE" id="PS51434">
    <property type="entry name" value="NUP_C"/>
    <property type="match status" value="1"/>
</dbReference>
<feature type="compositionally biased region" description="Low complexity" evidence="11">
    <location>
        <begin position="1226"/>
        <end position="1248"/>
    </location>
</feature>
<dbReference type="InterPro" id="IPR037665">
    <property type="entry name" value="Nucleoporin_S59-like"/>
</dbReference>
<feature type="compositionally biased region" description="Gly residues" evidence="11">
    <location>
        <begin position="46"/>
        <end position="57"/>
    </location>
</feature>
<feature type="domain" description="Peptidase S59" evidence="12">
    <location>
        <begin position="1050"/>
        <end position="1211"/>
    </location>
</feature>
<keyword evidence="3" id="KW-0813">Transport</keyword>
<feature type="compositionally biased region" description="Low complexity" evidence="11">
    <location>
        <begin position="404"/>
        <end position="430"/>
    </location>
</feature>
<feature type="compositionally biased region" description="Polar residues" evidence="11">
    <location>
        <begin position="1344"/>
        <end position="1354"/>
    </location>
</feature>
<feature type="region of interest" description="Disordered" evidence="11">
    <location>
        <begin position="119"/>
        <end position="183"/>
    </location>
</feature>
<feature type="compositionally biased region" description="Polar residues" evidence="11">
    <location>
        <begin position="378"/>
        <end position="387"/>
    </location>
</feature>
<proteinExistence type="inferred from homology"/>
<feature type="compositionally biased region" description="Gly residues" evidence="11">
    <location>
        <begin position="569"/>
        <end position="578"/>
    </location>
</feature>
<feature type="compositionally biased region" description="Polar residues" evidence="11">
    <location>
        <begin position="269"/>
        <end position="293"/>
    </location>
</feature>
<protein>
    <recommendedName>
        <fullName evidence="12">Peptidase S59 domain-containing protein</fullName>
    </recommendedName>
</protein>